<evidence type="ECO:0000313" key="1">
    <source>
        <dbReference type="Proteomes" id="UP000790787"/>
    </source>
</evidence>
<organism evidence="1 2">
    <name type="scientific">Nicotiana tabacum</name>
    <name type="common">Common tobacco</name>
    <dbReference type="NCBI Taxonomy" id="4097"/>
    <lineage>
        <taxon>Eukaryota</taxon>
        <taxon>Viridiplantae</taxon>
        <taxon>Streptophyta</taxon>
        <taxon>Embryophyta</taxon>
        <taxon>Tracheophyta</taxon>
        <taxon>Spermatophyta</taxon>
        <taxon>Magnoliopsida</taxon>
        <taxon>eudicotyledons</taxon>
        <taxon>Gunneridae</taxon>
        <taxon>Pentapetalae</taxon>
        <taxon>asterids</taxon>
        <taxon>lamiids</taxon>
        <taxon>Solanales</taxon>
        <taxon>Solanaceae</taxon>
        <taxon>Nicotianoideae</taxon>
        <taxon>Nicotianeae</taxon>
        <taxon>Nicotiana</taxon>
    </lineage>
</organism>
<accession>A0AC58S747</accession>
<protein>
    <submittedName>
        <fullName evidence="2">TMV resistance protein N-like isoform X1</fullName>
    </submittedName>
</protein>
<gene>
    <name evidence="2" type="primary">LOC142166190</name>
</gene>
<proteinExistence type="predicted"/>
<keyword evidence="1" id="KW-1185">Reference proteome</keyword>
<dbReference type="Proteomes" id="UP000790787">
    <property type="component" value="Chromosome 11"/>
</dbReference>
<reference evidence="1" key="1">
    <citation type="journal article" date="2014" name="Nat. Commun.">
        <title>The tobacco genome sequence and its comparison with those of tomato and potato.</title>
        <authorList>
            <person name="Sierro N."/>
            <person name="Battey J.N."/>
            <person name="Ouadi S."/>
            <person name="Bakaher N."/>
            <person name="Bovet L."/>
            <person name="Willig A."/>
            <person name="Goepfert S."/>
            <person name="Peitsch M.C."/>
            <person name="Ivanov N.V."/>
        </authorList>
    </citation>
    <scope>NUCLEOTIDE SEQUENCE [LARGE SCALE GENOMIC DNA]</scope>
</reference>
<dbReference type="RefSeq" id="XP_075080785.1">
    <property type="nucleotide sequence ID" value="XM_075224684.1"/>
</dbReference>
<evidence type="ECO:0000313" key="2">
    <source>
        <dbReference type="RefSeq" id="XP_075080785.1"/>
    </source>
</evidence>
<name>A0AC58S747_TOBAC</name>
<reference evidence="2" key="2">
    <citation type="submission" date="2025-08" db="UniProtKB">
        <authorList>
            <consortium name="RefSeq"/>
        </authorList>
    </citation>
    <scope>IDENTIFICATION</scope>
    <source>
        <tissue evidence="2">Leaf</tissue>
    </source>
</reference>
<sequence>MASSFASVSTSQFSRWNYKVFLSFRGEDTRRTFTGHLFKGLENSGIFTFHDDKRLEHGASITDELLKAIEQSQVALVVFSKNYATSRYCLDELVKIMECKDQCGQIVIPVFYDVDPSHVRKQKESFAEAFDKHETSYKDDDEGMQNLQRWRNALTAAANLKGYDVRDGIEAENIQQIVDQISKLCNNATLSSLQDVVGIDTHLEKLKSLLKVGINDVRIILGIWGMGGLGKTTIARAIFDTISHQFEVACFLADIKENENLHSLQNTLLSELLRRKDDYVNNKLDGKRMIPNRLCSKKVLIVLDDIDHKDHLEYLAGDIGWFGNGSRVVITTRDKHLIGKDDAIYEVTALPDHESIQLFYQHAFRKKDPDECFKELSLEVVNYAKGLPLALKVWGSLLHNLDLTEWKSAIEHMKINSNSEIVEKLKISYDGLEPIHQEMFLDITCFLRGKYKDYAMQILKSCHAGAEYGLRVLIDKSLVSISENDHIQMHDLMQDMGKYIVHLQKNPGERSRLWLAEDFEEVMTNNAVSRLNNGTMAVEAIWVTYFGRLGFSKEAMKNMKRLRILNIGMWQTCDGSLECLPNNLRWFKWFCYPCESLPSTFEPKMLVHLQLKHNSLRHLWTETKHLPFLRTLDLSHSKSLMRTPDFTGMPNLKYLDLSCCHNLEEVHHSLGCCSKLIQLHLYYCKSLKRFPCVNVESLEYLGLEDCSSLEKFPEIHGIRELPFSIFQYQTHISELDLFAMENLVALPSSICRLKSLVSLNVSECSKLESLPEEIGDLDNLEELDARWTLISRPPSSIVRLKKLKILMFGLFKHGGVYFEFPPVAEGLRSLEHLDLSYCNLIDGGLPEDIGSLSSLKKLDLSRNNFEHLPRSIAQLGALQSLDLIECKSLTQLPGLPPELNDLRVDCYMALKSIHDLVTKRKKLQWVIFHRDMPLDEDDTYNDPIYNLFAHALFQNISSLRHDISASNSLSENVFTFLHPTKKIPSWFYHSDSGVSVNLLENWYIPDKFLGFAVCYSGRLVDTTVHLIPVCDDGMSSMTQKLALFNHSEWATESNIPFSTLHFFFVPFAVLWDTSKSNGKTPNDYGIIRLSFSGEVEEYGLRLLYKEEAEVEALSQMRENNNEHSTGIRTTRYNNSEHHFMINEASCSSVQMGTLHMKDWKSLQDQMMEKVKECIITFHSLRNFRIAISTCQCASLGCLTDTYS</sequence>